<dbReference type="InterPro" id="IPR012340">
    <property type="entry name" value="NA-bd_OB-fold"/>
</dbReference>
<dbReference type="CDD" id="cd04480">
    <property type="entry name" value="RPA1_DBD_A_like"/>
    <property type="match status" value="1"/>
</dbReference>
<dbReference type="Pfam" id="PF08646">
    <property type="entry name" value="Rep_fac-A_C"/>
    <property type="match status" value="1"/>
</dbReference>
<evidence type="ECO:0000259" key="2">
    <source>
        <dbReference type="Pfam" id="PF08646"/>
    </source>
</evidence>
<dbReference type="Pfam" id="PF02721">
    <property type="entry name" value="DUF223"/>
    <property type="match status" value="1"/>
</dbReference>
<feature type="domain" description="Replication protein A 70 kDa DNA-binding subunit B/D first OB fold" evidence="1">
    <location>
        <begin position="11"/>
        <end position="104"/>
    </location>
</feature>
<evidence type="ECO:0000313" key="4">
    <source>
        <dbReference type="Proteomes" id="UP001443914"/>
    </source>
</evidence>
<gene>
    <name evidence="3" type="ORF">RND81_05G132500</name>
</gene>
<dbReference type="EMBL" id="JBDFQZ010000005">
    <property type="protein sequence ID" value="KAK9725261.1"/>
    <property type="molecule type" value="Genomic_DNA"/>
</dbReference>
<dbReference type="InterPro" id="IPR013955">
    <property type="entry name" value="Rep_factor-A_C"/>
</dbReference>
<reference evidence="3" key="1">
    <citation type="submission" date="2024-03" db="EMBL/GenBank/DDBJ databases">
        <title>WGS assembly of Saponaria officinalis var. Norfolk2.</title>
        <authorList>
            <person name="Jenkins J."/>
            <person name="Shu S."/>
            <person name="Grimwood J."/>
            <person name="Barry K."/>
            <person name="Goodstein D."/>
            <person name="Schmutz J."/>
            <person name="Leebens-Mack J."/>
            <person name="Osbourn A."/>
        </authorList>
    </citation>
    <scope>NUCLEOTIDE SEQUENCE [LARGE SCALE GENOMIC DNA]</scope>
    <source>
        <strain evidence="3">JIC</strain>
    </source>
</reference>
<evidence type="ECO:0000259" key="1">
    <source>
        <dbReference type="Pfam" id="PF02721"/>
    </source>
</evidence>
<dbReference type="PANTHER" id="PTHR47165:SF4">
    <property type="entry name" value="OS03G0429900 PROTEIN"/>
    <property type="match status" value="1"/>
</dbReference>
<comment type="caution">
    <text evidence="3">The sequence shown here is derived from an EMBL/GenBank/DDBJ whole genome shotgun (WGS) entry which is preliminary data.</text>
</comment>
<evidence type="ECO:0008006" key="5">
    <source>
        <dbReference type="Google" id="ProtNLM"/>
    </source>
</evidence>
<dbReference type="Gene3D" id="2.40.50.140">
    <property type="entry name" value="Nucleic acid-binding proteins"/>
    <property type="match status" value="2"/>
</dbReference>
<dbReference type="SUPFAM" id="SSF50249">
    <property type="entry name" value="Nucleic acid-binding proteins"/>
    <property type="match status" value="2"/>
</dbReference>
<keyword evidence="4" id="KW-1185">Reference proteome</keyword>
<proteinExistence type="predicted"/>
<feature type="domain" description="Replication factor A C-terminal" evidence="2">
    <location>
        <begin position="203"/>
        <end position="264"/>
    </location>
</feature>
<organism evidence="3 4">
    <name type="scientific">Saponaria officinalis</name>
    <name type="common">Common soapwort</name>
    <name type="synonym">Lychnis saponaria</name>
    <dbReference type="NCBI Taxonomy" id="3572"/>
    <lineage>
        <taxon>Eukaryota</taxon>
        <taxon>Viridiplantae</taxon>
        <taxon>Streptophyta</taxon>
        <taxon>Embryophyta</taxon>
        <taxon>Tracheophyta</taxon>
        <taxon>Spermatophyta</taxon>
        <taxon>Magnoliopsida</taxon>
        <taxon>eudicotyledons</taxon>
        <taxon>Gunneridae</taxon>
        <taxon>Pentapetalae</taxon>
        <taxon>Caryophyllales</taxon>
        <taxon>Caryophyllaceae</taxon>
        <taxon>Caryophylleae</taxon>
        <taxon>Saponaria</taxon>
    </lineage>
</organism>
<dbReference type="PANTHER" id="PTHR47165">
    <property type="entry name" value="OS03G0429900 PROTEIN"/>
    <property type="match status" value="1"/>
</dbReference>
<evidence type="ECO:0000313" key="3">
    <source>
        <dbReference type="EMBL" id="KAK9725261.1"/>
    </source>
</evidence>
<dbReference type="Proteomes" id="UP001443914">
    <property type="component" value="Unassembled WGS sequence"/>
</dbReference>
<sequence>MAKKRTKCNQERWKIKVRVSRLWEVRNYKNHDSLICVDMVLIDEEGGYVHATIKGDFADKFRSKLTEGGVYIFGNFAIEPNKSMYLVVSDNKIMIRFFYNTYIKAVKEEDYVISKHKFDFSPYPTLEHRHLKFDFLSDVYGVLLNETKEGNATSIEIQDASEKNNEIIVGNVEVGDDNDMFAKKKDILTIINHCKEPYEKDLYCYCLAEVKEVMSELPWYNPSCPDCNKKLKKGIHDFFCEKCNKSIINPTLVYRLELLVEDNT</sequence>
<dbReference type="InterPro" id="IPR003871">
    <property type="entry name" value="RFA1B/D_OB_1st"/>
</dbReference>
<protein>
    <recommendedName>
        <fullName evidence="5">DUF223 domain-containing protein</fullName>
    </recommendedName>
</protein>
<dbReference type="AlphaFoldDB" id="A0AAW1KXZ4"/>
<accession>A0AAW1KXZ4</accession>
<name>A0AAW1KXZ4_SAPOF</name>